<dbReference type="SUPFAM" id="SSF53474">
    <property type="entry name" value="alpha/beta-Hydrolases"/>
    <property type="match status" value="1"/>
</dbReference>
<dbReference type="InterPro" id="IPR029058">
    <property type="entry name" value="AB_hydrolase_fold"/>
</dbReference>
<dbReference type="InterPro" id="IPR052897">
    <property type="entry name" value="Sec-Metab_Biosynth_Hydrolase"/>
</dbReference>
<sequence>MTPRLARRRIPAVAVDLQGQGLEGVSPSSRWSRPFDESAFATEVSGVASVTASSAAEALIDHLRLIGEGDPCVVVAHSMGGVVATLAAEQEPSLFSQLLYIAAFAPVNGLPAAADFTADENEGELGTQLLRADPFTVGASRVDSGDPDSRAAIQKALYGDVSSEIADVATSLLNSDAPVGIAAETISVSRERFGSVPHTYVMCGDDYMIRPALQRRTIRDIDAVSAAPTTVVELPSSHSPFLSQPDAVAEAIATAWGKPLSV</sequence>
<name>A0A2A9FA64_9PSEU</name>
<evidence type="ECO:0000313" key="3">
    <source>
        <dbReference type="Proteomes" id="UP000243542"/>
    </source>
</evidence>
<keyword evidence="3" id="KW-1185">Reference proteome</keyword>
<dbReference type="PANTHER" id="PTHR37017:SF11">
    <property type="entry name" value="ESTERASE_LIPASE_THIOESTERASE DOMAIN-CONTAINING PROTEIN"/>
    <property type="match status" value="1"/>
</dbReference>
<comment type="caution">
    <text evidence="2">The sequence shown here is derived from an EMBL/GenBank/DDBJ whole genome shotgun (WGS) entry which is preliminary data.</text>
</comment>
<reference evidence="2 3" key="1">
    <citation type="submission" date="2017-10" db="EMBL/GenBank/DDBJ databases">
        <title>Sequencing the genomes of 1000 actinobacteria strains.</title>
        <authorList>
            <person name="Klenk H.-P."/>
        </authorList>
    </citation>
    <scope>NUCLEOTIDE SEQUENCE [LARGE SCALE GENOMIC DNA]</scope>
    <source>
        <strain evidence="2 3">DSM 46092</strain>
    </source>
</reference>
<evidence type="ECO:0000313" key="2">
    <source>
        <dbReference type="EMBL" id="PFG48234.1"/>
    </source>
</evidence>
<dbReference type="PANTHER" id="PTHR37017">
    <property type="entry name" value="AB HYDROLASE-1 DOMAIN-CONTAINING PROTEIN-RELATED"/>
    <property type="match status" value="1"/>
</dbReference>
<feature type="domain" description="AB hydrolase-1" evidence="1">
    <location>
        <begin position="4"/>
        <end position="251"/>
    </location>
</feature>
<protein>
    <submittedName>
        <fullName evidence="2">Pimeloyl-ACP methyl ester carboxylesterase</fullName>
    </submittedName>
</protein>
<dbReference type="Pfam" id="PF12697">
    <property type="entry name" value="Abhydrolase_6"/>
    <property type="match status" value="1"/>
</dbReference>
<dbReference type="Proteomes" id="UP000243542">
    <property type="component" value="Unassembled WGS sequence"/>
</dbReference>
<organism evidence="2 3">
    <name type="scientific">Amycolatopsis sulphurea</name>
    <dbReference type="NCBI Taxonomy" id="76022"/>
    <lineage>
        <taxon>Bacteria</taxon>
        <taxon>Bacillati</taxon>
        <taxon>Actinomycetota</taxon>
        <taxon>Actinomycetes</taxon>
        <taxon>Pseudonocardiales</taxon>
        <taxon>Pseudonocardiaceae</taxon>
        <taxon>Amycolatopsis</taxon>
    </lineage>
</organism>
<dbReference type="EMBL" id="PDJK01000002">
    <property type="protein sequence ID" value="PFG48234.1"/>
    <property type="molecule type" value="Genomic_DNA"/>
</dbReference>
<dbReference type="AlphaFoldDB" id="A0A2A9FA64"/>
<evidence type="ECO:0000259" key="1">
    <source>
        <dbReference type="Pfam" id="PF12697"/>
    </source>
</evidence>
<dbReference type="InterPro" id="IPR000073">
    <property type="entry name" value="AB_hydrolase_1"/>
</dbReference>
<dbReference type="Gene3D" id="3.40.50.1820">
    <property type="entry name" value="alpha/beta hydrolase"/>
    <property type="match status" value="1"/>
</dbReference>
<accession>A0A2A9FA64</accession>
<dbReference type="GO" id="GO:0003824">
    <property type="term" value="F:catalytic activity"/>
    <property type="evidence" value="ECO:0007669"/>
    <property type="project" value="UniProtKB-ARBA"/>
</dbReference>
<proteinExistence type="predicted"/>
<gene>
    <name evidence="2" type="ORF">ATK36_3311</name>
</gene>